<reference evidence="2 3" key="1">
    <citation type="submission" date="2020-08" db="EMBL/GenBank/DDBJ databases">
        <title>Genomic Encyclopedia of Type Strains, Phase IV (KMG-IV): sequencing the most valuable type-strain genomes for metagenomic binning, comparative biology and taxonomic classification.</title>
        <authorList>
            <person name="Goeker M."/>
        </authorList>
    </citation>
    <scope>NUCLEOTIDE SEQUENCE [LARGE SCALE GENOMIC DNA]</scope>
    <source>
        <strain evidence="2 3">DSM 22198</strain>
    </source>
</reference>
<dbReference type="AlphaFoldDB" id="A0A7X0AXY2"/>
<organism evidence="2 3">
    <name type="scientific">Nitrospirillum iridis</name>
    <dbReference type="NCBI Taxonomy" id="765888"/>
    <lineage>
        <taxon>Bacteria</taxon>
        <taxon>Pseudomonadati</taxon>
        <taxon>Pseudomonadota</taxon>
        <taxon>Alphaproteobacteria</taxon>
        <taxon>Rhodospirillales</taxon>
        <taxon>Azospirillaceae</taxon>
        <taxon>Nitrospirillum</taxon>
    </lineage>
</organism>
<keyword evidence="3" id="KW-1185">Reference proteome</keyword>
<evidence type="ECO:0000313" key="2">
    <source>
        <dbReference type="EMBL" id="MBB6250716.1"/>
    </source>
</evidence>
<sequence length="211" mass="24751">MIAFNIDQFESQIEDDFTWRIKEMSTLVTCAQVAENKDKSAIIRSTIPIIYAHWEGFVKFSAEKYLEYISTKRMKYRNLKSSFIYLAVDGTCKEIQHSSPKRKIELIWDIIASVDKTNKDRHNKKISTKSNLRFDVLEEICVILSLHHDEFKQYEHFINSDLCDGRNRVAHGRNFTVDIDRLKFIRDKSVEIMRIFKNQTINSAATNGFTV</sequence>
<evidence type="ECO:0000313" key="3">
    <source>
        <dbReference type="Proteomes" id="UP000539175"/>
    </source>
</evidence>
<dbReference type="RefSeq" id="WP_184798571.1">
    <property type="nucleotide sequence ID" value="NZ_JACIIZ010000003.1"/>
</dbReference>
<protein>
    <recommendedName>
        <fullName evidence="1">MAE-28990/MAE-18760-like HEPN domain-containing protein</fullName>
    </recommendedName>
</protein>
<accession>A0A7X0AXY2</accession>
<feature type="domain" description="MAE-28990/MAE-18760-like HEPN" evidence="1">
    <location>
        <begin position="9"/>
        <end position="200"/>
    </location>
</feature>
<proteinExistence type="predicted"/>
<dbReference type="InterPro" id="IPR040788">
    <property type="entry name" value="HEPN_MAE_28990"/>
</dbReference>
<comment type="caution">
    <text evidence="2">The sequence shown here is derived from an EMBL/GenBank/DDBJ whole genome shotgun (WGS) entry which is preliminary data.</text>
</comment>
<evidence type="ECO:0000259" key="1">
    <source>
        <dbReference type="Pfam" id="PF18737"/>
    </source>
</evidence>
<dbReference type="EMBL" id="JACIIZ010000003">
    <property type="protein sequence ID" value="MBB6250716.1"/>
    <property type="molecule type" value="Genomic_DNA"/>
</dbReference>
<name>A0A7X0AXY2_9PROT</name>
<dbReference type="Proteomes" id="UP000539175">
    <property type="component" value="Unassembled WGS sequence"/>
</dbReference>
<gene>
    <name evidence="2" type="ORF">FHS74_001261</name>
</gene>
<dbReference type="Pfam" id="PF18737">
    <property type="entry name" value="HEPN_MAE_28990"/>
    <property type="match status" value="1"/>
</dbReference>